<reference evidence="3 4" key="1">
    <citation type="journal article" date="2019" name="Sci. Rep.">
        <title>Orb-weaving spider Araneus ventricosus genome elucidates the spidroin gene catalogue.</title>
        <authorList>
            <person name="Kono N."/>
            <person name="Nakamura H."/>
            <person name="Ohtoshi R."/>
            <person name="Moran D.A.P."/>
            <person name="Shinohara A."/>
            <person name="Yoshida Y."/>
            <person name="Fujiwara M."/>
            <person name="Mori M."/>
            <person name="Tomita M."/>
            <person name="Arakawa K."/>
        </authorList>
    </citation>
    <scope>NUCLEOTIDE SEQUENCE [LARGE SCALE GENOMIC DNA]</scope>
</reference>
<sequence length="171" mass="19498">MDNCSTFGKGGYTFDVMKTSHNLRDMPRRLDPGDRNNNYRYTESPTSSTSSNIIQAMVLPQEAPPEESFESHQMVDLSVSKQDPRRVRNVSSRKSIRNLLLLQTTAASRRTPRQKLQRLIMCFLIAILSALSIFMIIMIYKCSRPLAGKDPMCRPQTNTTHKTVKFLANNL</sequence>
<feature type="compositionally biased region" description="Basic and acidic residues" evidence="1">
    <location>
        <begin position="24"/>
        <end position="34"/>
    </location>
</feature>
<gene>
    <name evidence="3" type="ORF">AVEN_206759_1</name>
</gene>
<dbReference type="Proteomes" id="UP000499080">
    <property type="component" value="Unassembled WGS sequence"/>
</dbReference>
<comment type="caution">
    <text evidence="3">The sequence shown here is derived from an EMBL/GenBank/DDBJ whole genome shotgun (WGS) entry which is preliminary data.</text>
</comment>
<feature type="transmembrane region" description="Helical" evidence="2">
    <location>
        <begin position="119"/>
        <end position="140"/>
    </location>
</feature>
<name>A0A4Y2C6F6_ARAVE</name>
<evidence type="ECO:0000256" key="1">
    <source>
        <dbReference type="SAM" id="MobiDB-lite"/>
    </source>
</evidence>
<keyword evidence="2" id="KW-0472">Membrane</keyword>
<keyword evidence="4" id="KW-1185">Reference proteome</keyword>
<dbReference type="AlphaFoldDB" id="A0A4Y2C6F6"/>
<accession>A0A4Y2C6F6</accession>
<evidence type="ECO:0000313" key="3">
    <source>
        <dbReference type="EMBL" id="GBL99337.1"/>
    </source>
</evidence>
<organism evidence="3 4">
    <name type="scientific">Araneus ventricosus</name>
    <name type="common">Orbweaver spider</name>
    <name type="synonym">Epeira ventricosa</name>
    <dbReference type="NCBI Taxonomy" id="182803"/>
    <lineage>
        <taxon>Eukaryota</taxon>
        <taxon>Metazoa</taxon>
        <taxon>Ecdysozoa</taxon>
        <taxon>Arthropoda</taxon>
        <taxon>Chelicerata</taxon>
        <taxon>Arachnida</taxon>
        <taxon>Araneae</taxon>
        <taxon>Araneomorphae</taxon>
        <taxon>Entelegynae</taxon>
        <taxon>Araneoidea</taxon>
        <taxon>Araneidae</taxon>
        <taxon>Araneus</taxon>
    </lineage>
</organism>
<feature type="region of interest" description="Disordered" evidence="1">
    <location>
        <begin position="24"/>
        <end position="52"/>
    </location>
</feature>
<keyword evidence="2" id="KW-1133">Transmembrane helix</keyword>
<evidence type="ECO:0000256" key="2">
    <source>
        <dbReference type="SAM" id="Phobius"/>
    </source>
</evidence>
<dbReference type="EMBL" id="BGPR01000148">
    <property type="protein sequence ID" value="GBL99337.1"/>
    <property type="molecule type" value="Genomic_DNA"/>
</dbReference>
<feature type="compositionally biased region" description="Polar residues" evidence="1">
    <location>
        <begin position="35"/>
        <end position="52"/>
    </location>
</feature>
<evidence type="ECO:0000313" key="4">
    <source>
        <dbReference type="Proteomes" id="UP000499080"/>
    </source>
</evidence>
<keyword evidence="2" id="KW-0812">Transmembrane</keyword>
<proteinExistence type="predicted"/>
<protein>
    <submittedName>
        <fullName evidence="3">Uncharacterized protein</fullName>
    </submittedName>
</protein>